<accession>A0A2H3JWD2</accession>
<keyword evidence="3" id="KW-1185">Reference proteome</keyword>
<dbReference type="Proteomes" id="UP000218811">
    <property type="component" value="Unassembled WGS sequence"/>
</dbReference>
<gene>
    <name evidence="2" type="ORF">WOLCODRAFT_18831</name>
</gene>
<feature type="region of interest" description="Disordered" evidence="1">
    <location>
        <begin position="1"/>
        <end position="25"/>
    </location>
</feature>
<dbReference type="AlphaFoldDB" id="A0A2H3JWD2"/>
<name>A0A2H3JWD2_WOLCO</name>
<organism evidence="2 3">
    <name type="scientific">Wolfiporia cocos (strain MD-104)</name>
    <name type="common">Brown rot fungus</name>
    <dbReference type="NCBI Taxonomy" id="742152"/>
    <lineage>
        <taxon>Eukaryota</taxon>
        <taxon>Fungi</taxon>
        <taxon>Dikarya</taxon>
        <taxon>Basidiomycota</taxon>
        <taxon>Agaricomycotina</taxon>
        <taxon>Agaricomycetes</taxon>
        <taxon>Polyporales</taxon>
        <taxon>Phaeolaceae</taxon>
        <taxon>Wolfiporia</taxon>
    </lineage>
</organism>
<dbReference type="EMBL" id="KB468157">
    <property type="protein sequence ID" value="PCH44293.1"/>
    <property type="molecule type" value="Genomic_DNA"/>
</dbReference>
<evidence type="ECO:0000256" key="1">
    <source>
        <dbReference type="SAM" id="MobiDB-lite"/>
    </source>
</evidence>
<evidence type="ECO:0000313" key="2">
    <source>
        <dbReference type="EMBL" id="PCH44293.1"/>
    </source>
</evidence>
<reference evidence="2 3" key="1">
    <citation type="journal article" date="2012" name="Science">
        <title>The Paleozoic origin of enzymatic lignin decomposition reconstructed from 31 fungal genomes.</title>
        <authorList>
            <person name="Floudas D."/>
            <person name="Binder M."/>
            <person name="Riley R."/>
            <person name="Barry K."/>
            <person name="Blanchette R.A."/>
            <person name="Henrissat B."/>
            <person name="Martinez A.T."/>
            <person name="Otillar R."/>
            <person name="Spatafora J.W."/>
            <person name="Yadav J.S."/>
            <person name="Aerts A."/>
            <person name="Benoit I."/>
            <person name="Boyd A."/>
            <person name="Carlson A."/>
            <person name="Copeland A."/>
            <person name="Coutinho P.M."/>
            <person name="de Vries R.P."/>
            <person name="Ferreira P."/>
            <person name="Findley K."/>
            <person name="Foster B."/>
            <person name="Gaskell J."/>
            <person name="Glotzer D."/>
            <person name="Gorecki P."/>
            <person name="Heitman J."/>
            <person name="Hesse C."/>
            <person name="Hori C."/>
            <person name="Igarashi K."/>
            <person name="Jurgens J.A."/>
            <person name="Kallen N."/>
            <person name="Kersten P."/>
            <person name="Kohler A."/>
            <person name="Kuees U."/>
            <person name="Kumar T.K.A."/>
            <person name="Kuo A."/>
            <person name="LaButti K."/>
            <person name="Larrondo L.F."/>
            <person name="Lindquist E."/>
            <person name="Ling A."/>
            <person name="Lombard V."/>
            <person name="Lucas S."/>
            <person name="Lundell T."/>
            <person name="Martin R."/>
            <person name="McLaughlin D.J."/>
            <person name="Morgenstern I."/>
            <person name="Morin E."/>
            <person name="Murat C."/>
            <person name="Nagy L.G."/>
            <person name="Nolan M."/>
            <person name="Ohm R.A."/>
            <person name="Patyshakuliyeva A."/>
            <person name="Rokas A."/>
            <person name="Ruiz-Duenas F.J."/>
            <person name="Sabat G."/>
            <person name="Salamov A."/>
            <person name="Samejima M."/>
            <person name="Schmutz J."/>
            <person name="Slot J.C."/>
            <person name="St John F."/>
            <person name="Stenlid J."/>
            <person name="Sun H."/>
            <person name="Sun S."/>
            <person name="Syed K."/>
            <person name="Tsang A."/>
            <person name="Wiebenga A."/>
            <person name="Young D."/>
            <person name="Pisabarro A."/>
            <person name="Eastwood D.C."/>
            <person name="Martin F."/>
            <person name="Cullen D."/>
            <person name="Grigoriev I.V."/>
            <person name="Hibbett D.S."/>
        </authorList>
    </citation>
    <scope>NUCLEOTIDE SEQUENCE [LARGE SCALE GENOMIC DNA]</scope>
    <source>
        <strain evidence="2 3">MD-104</strain>
    </source>
</reference>
<evidence type="ECO:0000313" key="3">
    <source>
        <dbReference type="Proteomes" id="UP000218811"/>
    </source>
</evidence>
<protein>
    <submittedName>
        <fullName evidence="2">Uncharacterized protein</fullName>
    </submittedName>
</protein>
<sequence>MSLKDTATEHSTLAGMDQKSRTSEIRDADSNVTLIALSAHERTQSYPTPLSRRLSSLASRIRRIGRGLTLRTDKGPSAQTKSCIDSDLSQCTTTTDALAPLSHPDDTDRDPPQDTTITDALAPLLQVYDADRDDSFLESVIRPALSEVPLSDAYHALTQILFRRGYAVDEETGQIAEHYLNNKCIDPEFVLCAGNMALDLFERFQAPVDYVGSSSSHLSGPGEVAIERSNLAKQVALICAIELILVITPPEKPDVFCRLFKIITQGTISQEIRSALARIVYRTDHCPEFLAAIDHNDVAAMVRCANSKIDMLSSLYRIGDLYTSHNDLVLDICTDLTILLGVAPISEYDVYLRYFSMYKPASKEAHASVLQLMKNAYTFYEKVADQQATALFRKPIDSQGREVIEMVYSDQDTSKTSHNLTKLLDVFPDACTPVYRRLFDIWRAGFLSDDTTPCLCEPARRACEAVLALSAHLSDDEFGHFCVEPKKIILEVINERAEKQDWFSVWTILYDCAYLAESRTDATRFFTDDVMRRLAYLRAYCDPYHSPEVRTAVARIRLAVNST</sequence>
<proteinExistence type="predicted"/>